<gene>
    <name evidence="1" type="ORF">KQI42_11700</name>
</gene>
<proteinExistence type="predicted"/>
<keyword evidence="2" id="KW-1185">Reference proteome</keyword>
<sequence>MDRNIMDVDRDSICKDFQKQVSEVLVRHRSVLDIMTKLDEYNSRINRAVAKSVTSCGCISINASKQDYSKESFEEMLDSVKTHVEGSICEGCRDVVEEEMGSYVFYLAALCNTLELDFYEIMSKEYDRIKTLGVFSLK</sequence>
<protein>
    <submittedName>
        <fullName evidence="1">DUF1573 domain-containing protein</fullName>
    </submittedName>
</protein>
<accession>A0ABS6E6Y8</accession>
<organism evidence="1 2">
    <name type="scientific">Tissierella simiarum</name>
    <dbReference type="NCBI Taxonomy" id="2841534"/>
    <lineage>
        <taxon>Bacteria</taxon>
        <taxon>Bacillati</taxon>
        <taxon>Bacillota</taxon>
        <taxon>Tissierellia</taxon>
        <taxon>Tissierellales</taxon>
        <taxon>Tissierellaceae</taxon>
        <taxon>Tissierella</taxon>
    </lineage>
</organism>
<evidence type="ECO:0000313" key="1">
    <source>
        <dbReference type="EMBL" id="MBU5438680.1"/>
    </source>
</evidence>
<name>A0ABS6E6Y8_9FIRM</name>
<reference evidence="1 2" key="1">
    <citation type="submission" date="2021-06" db="EMBL/GenBank/DDBJ databases">
        <authorList>
            <person name="Sun Q."/>
            <person name="Li D."/>
        </authorList>
    </citation>
    <scope>NUCLEOTIDE SEQUENCE [LARGE SCALE GENOMIC DNA]</scope>
    <source>
        <strain evidence="1 2">MSJ-40</strain>
    </source>
</reference>
<comment type="caution">
    <text evidence="1">The sequence shown here is derived from an EMBL/GenBank/DDBJ whole genome shotgun (WGS) entry which is preliminary data.</text>
</comment>
<dbReference type="RefSeq" id="WP_216519964.1">
    <property type="nucleotide sequence ID" value="NZ_JAHLPM010000009.1"/>
</dbReference>
<dbReference type="EMBL" id="JAHLPM010000009">
    <property type="protein sequence ID" value="MBU5438680.1"/>
    <property type="molecule type" value="Genomic_DNA"/>
</dbReference>
<dbReference type="Proteomes" id="UP000749471">
    <property type="component" value="Unassembled WGS sequence"/>
</dbReference>
<evidence type="ECO:0000313" key="2">
    <source>
        <dbReference type="Proteomes" id="UP000749471"/>
    </source>
</evidence>